<dbReference type="EMBL" id="JBEPMM010000007">
    <property type="protein sequence ID" value="MET3693298.1"/>
    <property type="molecule type" value="Genomic_DNA"/>
</dbReference>
<gene>
    <name evidence="1" type="ORF">ABID43_002845</name>
</gene>
<reference evidence="1 2" key="1">
    <citation type="submission" date="2024-06" db="EMBL/GenBank/DDBJ databases">
        <title>Genomic Encyclopedia of Type Strains, Phase IV (KMG-IV): sequencing the most valuable type-strain genomes for metagenomic binning, comparative biology and taxonomic classification.</title>
        <authorList>
            <person name="Goeker M."/>
        </authorList>
    </citation>
    <scope>NUCLEOTIDE SEQUENCE [LARGE SCALE GENOMIC DNA]</scope>
    <source>
        <strain evidence="1 2">DSM 21331</strain>
    </source>
</reference>
<sequence length="67" mass="7451">MKIRRTGGRTPVVLAGKSKARRRLARERGIFSDADTLTGPMPGPMLVLLSRLHRSERPPLDDEERGA</sequence>
<dbReference type="Proteomes" id="UP001549145">
    <property type="component" value="Unassembled WGS sequence"/>
</dbReference>
<accession>A0ABV2L640</accession>
<protein>
    <submittedName>
        <fullName evidence="1">Uncharacterized protein</fullName>
    </submittedName>
</protein>
<proteinExistence type="predicted"/>
<organism evidence="1 2">
    <name type="scientific">Methylobacterium goesingense</name>
    <dbReference type="NCBI Taxonomy" id="243690"/>
    <lineage>
        <taxon>Bacteria</taxon>
        <taxon>Pseudomonadati</taxon>
        <taxon>Pseudomonadota</taxon>
        <taxon>Alphaproteobacteria</taxon>
        <taxon>Hyphomicrobiales</taxon>
        <taxon>Methylobacteriaceae</taxon>
        <taxon>Methylobacterium</taxon>
    </lineage>
</organism>
<evidence type="ECO:0000313" key="2">
    <source>
        <dbReference type="Proteomes" id="UP001549145"/>
    </source>
</evidence>
<evidence type="ECO:0000313" key="1">
    <source>
        <dbReference type="EMBL" id="MET3693298.1"/>
    </source>
</evidence>
<name>A0ABV2L640_9HYPH</name>
<comment type="caution">
    <text evidence="1">The sequence shown here is derived from an EMBL/GenBank/DDBJ whole genome shotgun (WGS) entry which is preliminary data.</text>
</comment>
<keyword evidence="2" id="KW-1185">Reference proteome</keyword>
<dbReference type="RefSeq" id="WP_238280173.1">
    <property type="nucleotide sequence ID" value="NZ_BPQL01000080.1"/>
</dbReference>